<name>A0ABP7U171_9BACT</name>
<evidence type="ECO:0000313" key="1">
    <source>
        <dbReference type="EMBL" id="GAA4034280.1"/>
    </source>
</evidence>
<sequence length="140" mass="15232">MQEHAIPAAAHLSSAPLARAEVAVPTLLGLSVDELARHLGPPQPMPVSVKAVLEQFPIADTADSTRYFRYQHLSLLASYDNATRHLNDLVLLGTNEDLLMQQAGLAVEAANYLVLPVFQAHRPTQLLGLRVVPLDPTQLQ</sequence>
<comment type="caution">
    <text evidence="1">The sequence shown here is derived from an EMBL/GenBank/DDBJ whole genome shotgun (WGS) entry which is preliminary data.</text>
</comment>
<evidence type="ECO:0000313" key="2">
    <source>
        <dbReference type="Proteomes" id="UP001501469"/>
    </source>
</evidence>
<dbReference type="Proteomes" id="UP001501469">
    <property type="component" value="Unassembled WGS sequence"/>
</dbReference>
<gene>
    <name evidence="1" type="ORF">GCM10022409_18290</name>
</gene>
<organism evidence="1 2">
    <name type="scientific">Hymenobacter glaciei</name>
    <dbReference type="NCBI Taxonomy" id="877209"/>
    <lineage>
        <taxon>Bacteria</taxon>
        <taxon>Pseudomonadati</taxon>
        <taxon>Bacteroidota</taxon>
        <taxon>Cytophagia</taxon>
        <taxon>Cytophagales</taxon>
        <taxon>Hymenobacteraceae</taxon>
        <taxon>Hymenobacter</taxon>
    </lineage>
</organism>
<reference evidence="2" key="1">
    <citation type="journal article" date="2019" name="Int. J. Syst. Evol. Microbiol.">
        <title>The Global Catalogue of Microorganisms (GCM) 10K type strain sequencing project: providing services to taxonomists for standard genome sequencing and annotation.</title>
        <authorList>
            <consortium name="The Broad Institute Genomics Platform"/>
            <consortium name="The Broad Institute Genome Sequencing Center for Infectious Disease"/>
            <person name="Wu L."/>
            <person name="Ma J."/>
        </authorList>
    </citation>
    <scope>NUCLEOTIDE SEQUENCE [LARGE SCALE GENOMIC DNA]</scope>
    <source>
        <strain evidence="2">JCM 17225</strain>
    </source>
</reference>
<protein>
    <submittedName>
        <fullName evidence="1">Uncharacterized protein</fullName>
    </submittedName>
</protein>
<keyword evidence="2" id="KW-1185">Reference proteome</keyword>
<dbReference type="EMBL" id="BAABDK010000016">
    <property type="protein sequence ID" value="GAA4034280.1"/>
    <property type="molecule type" value="Genomic_DNA"/>
</dbReference>
<accession>A0ABP7U171</accession>
<proteinExistence type="predicted"/>